<feature type="transmembrane region" description="Helical" evidence="2">
    <location>
        <begin position="161"/>
        <end position="186"/>
    </location>
</feature>
<dbReference type="PANTHER" id="PTHR42083:SF1">
    <property type="entry name" value="MARVEL DOMAIN-CONTAINING PROTEIN"/>
    <property type="match status" value="1"/>
</dbReference>
<keyword evidence="2" id="KW-0812">Transmembrane</keyword>
<comment type="caution">
    <text evidence="3">The sequence shown here is derived from an EMBL/GenBank/DDBJ whole genome shotgun (WGS) entry which is preliminary data.</text>
</comment>
<evidence type="ECO:0000256" key="1">
    <source>
        <dbReference type="SAM" id="MobiDB-lite"/>
    </source>
</evidence>
<organism evidence="3 4">
    <name type="scientific">Aspergillus keveii</name>
    <dbReference type="NCBI Taxonomy" id="714993"/>
    <lineage>
        <taxon>Eukaryota</taxon>
        <taxon>Fungi</taxon>
        <taxon>Dikarya</taxon>
        <taxon>Ascomycota</taxon>
        <taxon>Pezizomycotina</taxon>
        <taxon>Eurotiomycetes</taxon>
        <taxon>Eurotiomycetidae</taxon>
        <taxon>Eurotiales</taxon>
        <taxon>Aspergillaceae</taxon>
        <taxon>Aspergillus</taxon>
        <taxon>Aspergillus subgen. Nidulantes</taxon>
    </lineage>
</organism>
<accession>A0ABR4G8R0</accession>
<dbReference type="PANTHER" id="PTHR42083">
    <property type="entry name" value="MARVEL DOMAIN-CONTAINING PROTEIN"/>
    <property type="match status" value="1"/>
</dbReference>
<proteinExistence type="predicted"/>
<reference evidence="3 4" key="1">
    <citation type="submission" date="2024-07" db="EMBL/GenBank/DDBJ databases">
        <title>Section-level genome sequencing and comparative genomics of Aspergillus sections Usti and Cavernicolus.</title>
        <authorList>
            <consortium name="Lawrence Berkeley National Laboratory"/>
            <person name="Nybo J.L."/>
            <person name="Vesth T.C."/>
            <person name="Theobald S."/>
            <person name="Frisvad J.C."/>
            <person name="Larsen T.O."/>
            <person name="Kjaerboelling I."/>
            <person name="Rothschild-Mancinelli K."/>
            <person name="Lyhne E.K."/>
            <person name="Kogle M.E."/>
            <person name="Barry K."/>
            <person name="Clum A."/>
            <person name="Na H."/>
            <person name="Ledsgaard L."/>
            <person name="Lin J."/>
            <person name="Lipzen A."/>
            <person name="Kuo A."/>
            <person name="Riley R."/>
            <person name="Mondo S."/>
            <person name="Labutti K."/>
            <person name="Haridas S."/>
            <person name="Pangalinan J."/>
            <person name="Salamov A.A."/>
            <person name="Simmons B.A."/>
            <person name="Magnuson J.K."/>
            <person name="Chen J."/>
            <person name="Drula E."/>
            <person name="Henrissat B."/>
            <person name="Wiebenga A."/>
            <person name="Lubbers R.J."/>
            <person name="Gomes A.C."/>
            <person name="Makela M.R."/>
            <person name="Stajich J."/>
            <person name="Grigoriev I.V."/>
            <person name="Mortensen U.H."/>
            <person name="De Vries R.P."/>
            <person name="Baker S.E."/>
            <person name="Andersen M.R."/>
        </authorList>
    </citation>
    <scope>NUCLEOTIDE SEQUENCE [LARGE SCALE GENOMIC DNA]</scope>
    <source>
        <strain evidence="3 4">CBS 209.92</strain>
    </source>
</reference>
<name>A0ABR4G8R0_9EURO</name>
<keyword evidence="4" id="KW-1185">Reference proteome</keyword>
<evidence type="ECO:0000256" key="2">
    <source>
        <dbReference type="SAM" id="Phobius"/>
    </source>
</evidence>
<evidence type="ECO:0000313" key="3">
    <source>
        <dbReference type="EMBL" id="KAL2795402.1"/>
    </source>
</evidence>
<feature type="region of interest" description="Disordered" evidence="1">
    <location>
        <begin position="1"/>
        <end position="24"/>
    </location>
</feature>
<feature type="transmembrane region" description="Helical" evidence="2">
    <location>
        <begin position="55"/>
        <end position="78"/>
    </location>
</feature>
<dbReference type="Proteomes" id="UP001610563">
    <property type="component" value="Unassembled WGS sequence"/>
</dbReference>
<feature type="transmembrane region" description="Helical" evidence="2">
    <location>
        <begin position="90"/>
        <end position="111"/>
    </location>
</feature>
<keyword evidence="2" id="KW-0472">Membrane</keyword>
<evidence type="ECO:0000313" key="4">
    <source>
        <dbReference type="Proteomes" id="UP001610563"/>
    </source>
</evidence>
<protein>
    <recommendedName>
        <fullName evidence="5">MARVEL domain-containing protein</fullName>
    </recommendedName>
</protein>
<evidence type="ECO:0008006" key="5">
    <source>
        <dbReference type="Google" id="ProtNLM"/>
    </source>
</evidence>
<keyword evidence="2" id="KW-1133">Transmembrane helix</keyword>
<gene>
    <name evidence="3" type="ORF">BJX66DRAFT_336966</name>
</gene>
<sequence>MTPAPAPPPKYNSDSPPPSTPPTRPNTPIDIKIINYPDEPVSIHPFQSSHDYRPYTLTLTVLRVLQYLIAVITLAVYAPRQASSTPIPAGWLYAGLVAWLSGVVCLLYFLIPVKHTEWWCAGDAVVAILWLVQVAEFGGSLFPDGRVEYEIGSSASSVERIWGGAWISMASLGVWVGSVMVGILVCGSRRKSRWGLGDEKGGIDASEDFWSLGKTRSNDMRCMGDLEKSFESKDGGRRWMYNT</sequence>
<dbReference type="EMBL" id="JBFTWV010000035">
    <property type="protein sequence ID" value="KAL2795402.1"/>
    <property type="molecule type" value="Genomic_DNA"/>
</dbReference>